<feature type="transmembrane region" description="Helical" evidence="6">
    <location>
        <begin position="306"/>
        <end position="322"/>
    </location>
</feature>
<feature type="transmembrane region" description="Helical" evidence="6">
    <location>
        <begin position="153"/>
        <end position="172"/>
    </location>
</feature>
<keyword evidence="7" id="KW-0732">Signal</keyword>
<comment type="caution">
    <text evidence="8">The sequence shown here is derived from an EMBL/GenBank/DDBJ whole genome shotgun (WGS) entry which is preliminary data.</text>
</comment>
<dbReference type="PANTHER" id="PTHR13146:SF0">
    <property type="entry name" value="SOLUTE CARRIER FAMILY 35 MEMBER F6"/>
    <property type="match status" value="1"/>
</dbReference>
<comment type="subcellular location">
    <subcellularLocation>
        <location evidence="1">Membrane</location>
        <topology evidence="1">Multi-pass membrane protein</topology>
    </subcellularLocation>
</comment>
<dbReference type="Proteomes" id="UP001295684">
    <property type="component" value="Unassembled WGS sequence"/>
</dbReference>
<dbReference type="AlphaFoldDB" id="A0AAD1XFH5"/>
<dbReference type="InterPro" id="IPR037185">
    <property type="entry name" value="EmrE-like"/>
</dbReference>
<dbReference type="EMBL" id="CAMPGE010010994">
    <property type="protein sequence ID" value="CAI2369837.1"/>
    <property type="molecule type" value="Genomic_DNA"/>
</dbReference>
<dbReference type="InterPro" id="IPR007271">
    <property type="entry name" value="Nuc_sug_transpt"/>
</dbReference>
<evidence type="ECO:0000256" key="3">
    <source>
        <dbReference type="ARBA" id="ARBA00022989"/>
    </source>
</evidence>
<dbReference type="GO" id="GO:0000139">
    <property type="term" value="C:Golgi membrane"/>
    <property type="evidence" value="ECO:0007669"/>
    <property type="project" value="InterPro"/>
</dbReference>
<feature type="transmembrane region" description="Helical" evidence="6">
    <location>
        <begin position="224"/>
        <end position="246"/>
    </location>
</feature>
<dbReference type="PANTHER" id="PTHR13146">
    <property type="match status" value="1"/>
</dbReference>
<accession>A0AAD1XFH5</accession>
<feature type="transmembrane region" description="Helical" evidence="6">
    <location>
        <begin position="45"/>
        <end position="64"/>
    </location>
</feature>
<dbReference type="SUPFAM" id="SSF103481">
    <property type="entry name" value="Multidrug resistance efflux transporter EmrE"/>
    <property type="match status" value="1"/>
</dbReference>
<feature type="region of interest" description="Disordered" evidence="5">
    <location>
        <begin position="417"/>
        <end position="437"/>
    </location>
</feature>
<protein>
    <submittedName>
        <fullName evidence="8">Uncharacterized protein</fullName>
    </submittedName>
</protein>
<feature type="signal peptide" evidence="7">
    <location>
        <begin position="1"/>
        <end position="25"/>
    </location>
</feature>
<evidence type="ECO:0000256" key="6">
    <source>
        <dbReference type="SAM" id="Phobius"/>
    </source>
</evidence>
<keyword evidence="4 6" id="KW-0472">Membrane</keyword>
<dbReference type="Gene3D" id="1.10.3730.20">
    <property type="match status" value="1"/>
</dbReference>
<gene>
    <name evidence="8" type="ORF">ECRASSUSDP1_LOCUS11141</name>
</gene>
<keyword evidence="3 6" id="KW-1133">Transmembrane helix</keyword>
<feature type="transmembrane region" description="Helical" evidence="6">
    <location>
        <begin position="97"/>
        <end position="118"/>
    </location>
</feature>
<organism evidence="8 9">
    <name type="scientific">Euplotes crassus</name>
    <dbReference type="NCBI Taxonomy" id="5936"/>
    <lineage>
        <taxon>Eukaryota</taxon>
        <taxon>Sar</taxon>
        <taxon>Alveolata</taxon>
        <taxon>Ciliophora</taxon>
        <taxon>Intramacronucleata</taxon>
        <taxon>Spirotrichea</taxon>
        <taxon>Hypotrichia</taxon>
        <taxon>Euplotida</taxon>
        <taxon>Euplotidae</taxon>
        <taxon>Moneuplotes</taxon>
    </lineage>
</organism>
<feature type="compositionally biased region" description="Basic and acidic residues" evidence="5">
    <location>
        <begin position="420"/>
        <end position="437"/>
    </location>
</feature>
<feature type="transmembrane region" description="Helical" evidence="6">
    <location>
        <begin position="124"/>
        <end position="144"/>
    </location>
</feature>
<proteinExistence type="predicted"/>
<dbReference type="GO" id="GO:0015165">
    <property type="term" value="F:pyrimidine nucleotide-sugar transmembrane transporter activity"/>
    <property type="evidence" value="ECO:0007669"/>
    <property type="project" value="InterPro"/>
</dbReference>
<reference evidence="8" key="1">
    <citation type="submission" date="2023-07" db="EMBL/GenBank/DDBJ databases">
        <authorList>
            <consortium name="AG Swart"/>
            <person name="Singh M."/>
            <person name="Singh A."/>
            <person name="Seah K."/>
            <person name="Emmerich C."/>
        </authorList>
    </citation>
    <scope>NUCLEOTIDE SEQUENCE</scope>
    <source>
        <strain evidence="8">DP1</strain>
    </source>
</reference>
<sequence length="437" mass="48169">MAETISPVKLWTLIVLLLLSSSTLGIILKLMDMVEVDGQEFEHPFFQSLLMFVGESLCIFVYLFQKYRTVKEYGSVQASPGMVKAVEEGMKTDINPLMFAIPMLCDATASTLLLIGYINIPASIVQMMGGFVVLVVAIMSIIFLKKKQYRHHWLGILLIFIGIGMVAATALLNKGDSDTSKNPVLGIAMLIGSVIIQGCQYIVEEKLLGSYYLNPMKVVGWEGITGTILFAILLPILQFVPCNASMCSNGVVEDTRLAFSQIGKSPVLIIFICFHVVGIAGMNGLGMAVTKYASSASRVTLSQGKTVLVWLFFLIVPTFSNIKGEKFSFLQLGGFVVMVFGIIVYNEILILPFCGFADSTKANLQKREFRAKSLNYDEGTMEETEGDLATNDASDYAATSPKAYDYQRNYKRLKNQLGEKAGEGEGETYFKIENEED</sequence>
<evidence type="ECO:0000256" key="7">
    <source>
        <dbReference type="SAM" id="SignalP"/>
    </source>
</evidence>
<evidence type="ECO:0000313" key="8">
    <source>
        <dbReference type="EMBL" id="CAI2369837.1"/>
    </source>
</evidence>
<evidence type="ECO:0000256" key="1">
    <source>
        <dbReference type="ARBA" id="ARBA00004141"/>
    </source>
</evidence>
<feature type="chain" id="PRO_5042172986" evidence="7">
    <location>
        <begin position="26"/>
        <end position="437"/>
    </location>
</feature>
<dbReference type="Pfam" id="PF04142">
    <property type="entry name" value="Nuc_sug_transp"/>
    <property type="match status" value="1"/>
</dbReference>
<feature type="transmembrane region" description="Helical" evidence="6">
    <location>
        <begin position="184"/>
        <end position="203"/>
    </location>
</feature>
<feature type="transmembrane region" description="Helical" evidence="6">
    <location>
        <begin position="266"/>
        <end position="285"/>
    </location>
</feature>
<evidence type="ECO:0000256" key="2">
    <source>
        <dbReference type="ARBA" id="ARBA00022692"/>
    </source>
</evidence>
<evidence type="ECO:0000256" key="5">
    <source>
        <dbReference type="SAM" id="MobiDB-lite"/>
    </source>
</evidence>
<name>A0AAD1XFH5_EUPCR</name>
<evidence type="ECO:0000256" key="4">
    <source>
        <dbReference type="ARBA" id="ARBA00023136"/>
    </source>
</evidence>
<feature type="transmembrane region" description="Helical" evidence="6">
    <location>
        <begin position="334"/>
        <end position="357"/>
    </location>
</feature>
<keyword evidence="2 6" id="KW-0812">Transmembrane</keyword>
<keyword evidence="9" id="KW-1185">Reference proteome</keyword>
<evidence type="ECO:0000313" key="9">
    <source>
        <dbReference type="Proteomes" id="UP001295684"/>
    </source>
</evidence>